<evidence type="ECO:0000256" key="2">
    <source>
        <dbReference type="SAM" id="MobiDB-lite"/>
    </source>
</evidence>
<dbReference type="PANTHER" id="PTHR23079">
    <property type="entry name" value="RNA-DEPENDENT RNA POLYMERASE"/>
    <property type="match status" value="1"/>
</dbReference>
<dbReference type="GO" id="GO:0003968">
    <property type="term" value="F:RNA-directed RNA polymerase activity"/>
    <property type="evidence" value="ECO:0007669"/>
    <property type="project" value="UniProtKB-KW"/>
</dbReference>
<comment type="catalytic activity">
    <reaction evidence="1">
        <text>RNA(n) + a ribonucleoside 5'-triphosphate = RNA(n+1) + diphosphate</text>
        <dbReference type="Rhea" id="RHEA:21248"/>
        <dbReference type="Rhea" id="RHEA-COMP:14527"/>
        <dbReference type="Rhea" id="RHEA-COMP:17342"/>
        <dbReference type="ChEBI" id="CHEBI:33019"/>
        <dbReference type="ChEBI" id="CHEBI:61557"/>
        <dbReference type="ChEBI" id="CHEBI:140395"/>
        <dbReference type="EC" id="2.7.7.48"/>
    </reaction>
</comment>
<protein>
    <recommendedName>
        <fullName evidence="1">RNA-dependent RNA polymerase</fullName>
        <ecNumber evidence="1">2.7.7.48</ecNumber>
    </recommendedName>
</protein>
<keyword evidence="1" id="KW-0696">RNA-directed RNA polymerase</keyword>
<dbReference type="PANTHER" id="PTHR23079:SF14">
    <property type="entry name" value="RNA-DEPENDENT RNA POLYMERASE"/>
    <property type="match status" value="1"/>
</dbReference>
<evidence type="ECO:0000313" key="5">
    <source>
        <dbReference type="Proteomes" id="UP000241462"/>
    </source>
</evidence>
<dbReference type="Pfam" id="PF05183">
    <property type="entry name" value="RdRP"/>
    <property type="match status" value="1"/>
</dbReference>
<proteinExistence type="inferred from homology"/>
<dbReference type="EMBL" id="KZ678516">
    <property type="protein sequence ID" value="PSR80894.1"/>
    <property type="molecule type" value="Genomic_DNA"/>
</dbReference>
<name>A0A2T3A172_9PEZI</name>
<reference evidence="4 5" key="1">
    <citation type="journal article" date="2018" name="Mycol. Prog.">
        <title>Coniella lustricola, a new species from submerged detritus.</title>
        <authorList>
            <person name="Raudabaugh D.B."/>
            <person name="Iturriaga T."/>
            <person name="Carver A."/>
            <person name="Mondo S."/>
            <person name="Pangilinan J."/>
            <person name="Lipzen A."/>
            <person name="He G."/>
            <person name="Amirebrahimi M."/>
            <person name="Grigoriev I.V."/>
            <person name="Miller A.N."/>
        </authorList>
    </citation>
    <scope>NUCLEOTIDE SEQUENCE [LARGE SCALE GENOMIC DNA]</scope>
    <source>
        <strain evidence="4 5">B22-T-1</strain>
    </source>
</reference>
<keyword evidence="1" id="KW-0694">RNA-binding</keyword>
<evidence type="ECO:0000256" key="1">
    <source>
        <dbReference type="RuleBase" id="RU363098"/>
    </source>
</evidence>
<feature type="domain" description="RDRP core" evidence="3">
    <location>
        <begin position="401"/>
        <end position="1047"/>
    </location>
</feature>
<gene>
    <name evidence="4" type="ORF">BD289DRAFT_455056</name>
</gene>
<accession>A0A2T3A172</accession>
<dbReference type="Proteomes" id="UP000241462">
    <property type="component" value="Unassembled WGS sequence"/>
</dbReference>
<dbReference type="GO" id="GO:0003723">
    <property type="term" value="F:RNA binding"/>
    <property type="evidence" value="ECO:0007669"/>
    <property type="project" value="UniProtKB-KW"/>
</dbReference>
<keyword evidence="1" id="KW-0548">Nucleotidyltransferase</keyword>
<organism evidence="4 5">
    <name type="scientific">Coniella lustricola</name>
    <dbReference type="NCBI Taxonomy" id="2025994"/>
    <lineage>
        <taxon>Eukaryota</taxon>
        <taxon>Fungi</taxon>
        <taxon>Dikarya</taxon>
        <taxon>Ascomycota</taxon>
        <taxon>Pezizomycotina</taxon>
        <taxon>Sordariomycetes</taxon>
        <taxon>Sordariomycetidae</taxon>
        <taxon>Diaporthales</taxon>
        <taxon>Schizoparmaceae</taxon>
        <taxon>Coniella</taxon>
    </lineage>
</organism>
<keyword evidence="1" id="KW-0808">Transferase</keyword>
<dbReference type="OrthoDB" id="10055769at2759"/>
<sequence>MTSAPPGRLKDELYRQIHHLNAQYRLGIPVPELNAATHYGQPALEIYSRLEALYHVGGLEGLEALLAQFKLKVEQYWALFSKKPQGGAAPLRALLQDVLDKSDGAALESGLNGRVQQRPVVLQQPAHGPPSALKTPTKRQSDIRQHFPNKRQKKVDFVQDHKTAVPIDANPPQVEQQDRPTIFATRQNTASSSREKGTSFQSFTSANTNETSFSSVFSAAKGPQSTQESLPSPTSETQDALASLARSFDASGDVQPRWDYTVQARSETAPGAGAKISVPDPKAQVQIATVLKQLESVWPRLPPWLSTAPFSIRWEITRIALSCSVDIATVDLQDSPDWKEQKAMRMALWKHPAFQGKAFPESSPGPAWAASLDRSLLAFDQHIVYSASLELAKDRGTNSKTPMQLVLQPLKLDHSHRLSRFYGADRFFDLLVPSPDSVSVRALIKDTESFFKALVLWLIDKHEFCGRIWKAFYTKSGGSRKPQKDLHFGPEQKPMYKERVYFFAEDDQNDPEFSRVSLKQMLKWGLSLRTAKNRKQPVLKLFQRLALLLSKTSPAIVFEPHQISHMQQDILSPTSNVMNDGIARMSPAVARLIQQRLGLLATPTAVQGRFGSAKGMWIVATDLKDDDTAIWIETYPSQRKWELEPSSAPTEHRTLEVHGYSLPPRPARFNLQLLPVLEDRAVDKQAMRQAVGDLLQENLQKDLAGQKKALQSPLQFRQWCHENPASGLRQDRVLHGYVLKQGSAPKEDQELMNTMLDAGFDPKSNKMLADIAYGIQKRKCDSLSTKLNITVGRSAYLYMVLDFQGILKENEVHIGFSTAFQADKHWSKTMVQGPVLVARSPAHFPSDIQKVQAVFKPELANLTDVIVFSSKGNVPLADCLSGGDMDGDQAWTCWEPAIVDNFENAQVPEQPDLSRWLSKDKETLNDILTECKDEEEPLKHAIDRMLHKCFEFNLAKSMLGVCTIYKERFCYERNTVSNEASLLLSTLLSNLVDQAKQGISFTEHDFRRLLQDHGLPGADSLREPLYKCEHLNGGQPNNIIDFLKFEVAKPTIATELKAFASALRVDNKSVDRGPSHWDRDLASYYHGFDEPATSDLLQHLRDDIEGVAKHWDLLHRDDSLNFSEKVQRVYERWQGIEPTANFTDTKLHLGGEMSQWALLKASTAFYMYCNSGGRAMKPRFVWQMACTQLCYIKAQSIASMGGLSGASGAPAVVVPELYAGLRPDARFVKQITAKMEGGSLFSVGNDDDGDAGDEDDS</sequence>
<evidence type="ECO:0000313" key="4">
    <source>
        <dbReference type="EMBL" id="PSR80894.1"/>
    </source>
</evidence>
<dbReference type="InterPro" id="IPR057596">
    <property type="entry name" value="RDRP_core"/>
</dbReference>
<feature type="region of interest" description="Disordered" evidence="2">
    <location>
        <begin position="186"/>
        <end position="205"/>
    </location>
</feature>
<dbReference type="GO" id="GO:0031380">
    <property type="term" value="C:nuclear RNA-directed RNA polymerase complex"/>
    <property type="evidence" value="ECO:0007669"/>
    <property type="project" value="TreeGrafter"/>
</dbReference>
<dbReference type="GO" id="GO:0030422">
    <property type="term" value="P:siRNA processing"/>
    <property type="evidence" value="ECO:0007669"/>
    <property type="project" value="TreeGrafter"/>
</dbReference>
<evidence type="ECO:0000259" key="3">
    <source>
        <dbReference type="Pfam" id="PF05183"/>
    </source>
</evidence>
<dbReference type="InterPro" id="IPR007855">
    <property type="entry name" value="RDRP"/>
</dbReference>
<feature type="region of interest" description="Disordered" evidence="2">
    <location>
        <begin position="216"/>
        <end position="240"/>
    </location>
</feature>
<feature type="region of interest" description="Disordered" evidence="2">
    <location>
        <begin position="123"/>
        <end position="156"/>
    </location>
</feature>
<dbReference type="EC" id="2.7.7.48" evidence="1"/>
<comment type="similarity">
    <text evidence="1">Belongs to the RdRP family.</text>
</comment>
<dbReference type="STRING" id="2025994.A0A2T3A172"/>
<dbReference type="AlphaFoldDB" id="A0A2T3A172"/>
<dbReference type="Gene3D" id="1.10.8.790">
    <property type="entry name" value="RNA-dependent RNA polymerase, slab domain, helical subdomain-like"/>
    <property type="match status" value="1"/>
</dbReference>
<keyword evidence="5" id="KW-1185">Reference proteome</keyword>
<dbReference type="InParanoid" id="A0A2T3A172"/>